<dbReference type="Pfam" id="PF04053">
    <property type="entry name" value="B-prop_COPA_B_2nd"/>
    <property type="match status" value="1"/>
</dbReference>
<dbReference type="GO" id="GO:0006886">
    <property type="term" value="P:intracellular protein transport"/>
    <property type="evidence" value="ECO:0007669"/>
    <property type="project" value="InterPro"/>
</dbReference>
<feature type="region of interest" description="Disordered" evidence="13">
    <location>
        <begin position="589"/>
        <end position="651"/>
    </location>
</feature>
<evidence type="ECO:0008006" key="18">
    <source>
        <dbReference type="Google" id="ProtNLM"/>
    </source>
</evidence>
<evidence type="ECO:0000256" key="2">
    <source>
        <dbReference type="ARBA" id="ARBA00004347"/>
    </source>
</evidence>
<feature type="compositionally biased region" description="Low complexity" evidence="13">
    <location>
        <begin position="605"/>
        <end position="617"/>
    </location>
</feature>
<dbReference type="PANTHER" id="PTHR19876">
    <property type="entry name" value="COATOMER"/>
    <property type="match status" value="1"/>
</dbReference>
<evidence type="ECO:0000256" key="8">
    <source>
        <dbReference type="ARBA" id="ARBA00022892"/>
    </source>
</evidence>
<organism evidence="16 17">
    <name type="scientific">Linum tenue</name>
    <dbReference type="NCBI Taxonomy" id="586396"/>
    <lineage>
        <taxon>Eukaryota</taxon>
        <taxon>Viridiplantae</taxon>
        <taxon>Streptophyta</taxon>
        <taxon>Embryophyta</taxon>
        <taxon>Tracheophyta</taxon>
        <taxon>Spermatophyta</taxon>
        <taxon>Magnoliopsida</taxon>
        <taxon>eudicotyledons</taxon>
        <taxon>Gunneridae</taxon>
        <taxon>Pentapetalae</taxon>
        <taxon>rosids</taxon>
        <taxon>fabids</taxon>
        <taxon>Malpighiales</taxon>
        <taxon>Linaceae</taxon>
        <taxon>Linum</taxon>
    </lineage>
</organism>
<evidence type="ECO:0000259" key="15">
    <source>
        <dbReference type="Pfam" id="PF23953"/>
    </source>
</evidence>
<dbReference type="AlphaFoldDB" id="A0AAV0PWD1"/>
<accession>A0AAV0PWD1</accession>
<dbReference type="InterPro" id="IPR050844">
    <property type="entry name" value="Coatomer_complex_subunit"/>
</dbReference>
<evidence type="ECO:0000256" key="11">
    <source>
        <dbReference type="ARBA" id="ARBA00023136"/>
    </source>
</evidence>
<dbReference type="GO" id="GO:0030126">
    <property type="term" value="C:COPI vesicle coat"/>
    <property type="evidence" value="ECO:0007669"/>
    <property type="project" value="TreeGrafter"/>
</dbReference>
<proteinExistence type="inferred from homology"/>
<evidence type="ECO:0000256" key="9">
    <source>
        <dbReference type="ARBA" id="ARBA00022927"/>
    </source>
</evidence>
<feature type="domain" description="COPA/B TPR" evidence="15">
    <location>
        <begin position="337"/>
        <end position="509"/>
    </location>
</feature>
<feature type="compositionally biased region" description="Polar residues" evidence="13">
    <location>
        <begin position="641"/>
        <end position="651"/>
    </location>
</feature>
<dbReference type="GO" id="GO:0006891">
    <property type="term" value="P:intra-Golgi vesicle-mediated transport"/>
    <property type="evidence" value="ECO:0007669"/>
    <property type="project" value="TreeGrafter"/>
</dbReference>
<evidence type="ECO:0000259" key="14">
    <source>
        <dbReference type="Pfam" id="PF04053"/>
    </source>
</evidence>
<keyword evidence="10" id="KW-0333">Golgi apparatus</keyword>
<keyword evidence="11" id="KW-0472">Membrane</keyword>
<dbReference type="GO" id="GO:0006890">
    <property type="term" value="P:retrograde vesicle-mediated transport, Golgi to endoplasmic reticulum"/>
    <property type="evidence" value="ECO:0007669"/>
    <property type="project" value="TreeGrafter"/>
</dbReference>
<keyword evidence="5" id="KW-0963">Cytoplasm</keyword>
<dbReference type="Proteomes" id="UP001154282">
    <property type="component" value="Unassembled WGS sequence"/>
</dbReference>
<evidence type="ECO:0000256" key="12">
    <source>
        <dbReference type="ARBA" id="ARBA00023329"/>
    </source>
</evidence>
<dbReference type="InterPro" id="IPR006692">
    <property type="entry name" value="Beta-prop_COPA/B_2nd"/>
</dbReference>
<keyword evidence="7" id="KW-0677">Repeat</keyword>
<dbReference type="PANTHER" id="PTHR19876:SF68">
    <property type="entry name" value="COATOMER SUBUNIT BETA'-2"/>
    <property type="match status" value="1"/>
</dbReference>
<dbReference type="InterPro" id="IPR036322">
    <property type="entry name" value="WD40_repeat_dom_sf"/>
</dbReference>
<keyword evidence="6" id="KW-0853">WD repeat</keyword>
<evidence type="ECO:0000313" key="17">
    <source>
        <dbReference type="Proteomes" id="UP001154282"/>
    </source>
</evidence>
<keyword evidence="4" id="KW-0813">Transport</keyword>
<dbReference type="GO" id="GO:0000139">
    <property type="term" value="C:Golgi membrane"/>
    <property type="evidence" value="ECO:0007669"/>
    <property type="project" value="UniProtKB-SubCell"/>
</dbReference>
<keyword evidence="12" id="KW-0968">Cytoplasmic vesicle</keyword>
<keyword evidence="9" id="KW-0653">Protein transport</keyword>
<evidence type="ECO:0000256" key="5">
    <source>
        <dbReference type="ARBA" id="ARBA00022490"/>
    </source>
</evidence>
<evidence type="ECO:0000256" key="7">
    <source>
        <dbReference type="ARBA" id="ARBA00022737"/>
    </source>
</evidence>
<sequence>MTCRLENTLNYGLERVWAIGYIKSSRRIVIGYDEGTIMVKIGREEPVASMDNSGKIIWAKHNEIQTVNIKSVGADFEVTDGERLPLAVKELGTCDLYPQSLKHNPNGRFVVVCGDGEYIIYTALAWRNRSFGSALEFVWSAEGEYAVRESTSKIKIFSKNFQEKKSVRPTFSAERIFGGTLLAMCANDFICFYDWAECRLIRRIDVTVKNLYWSDSGDLVTIASDTSFYILKYSRDVVSSYLEGGRGVDEEGVEEAFELLYETNERVRTGLWVGDCFIYNNSSWRLNYCVGGEVTTMYHLDRPMYLLGYLASQSRVYLIDKEFNVIGYTLLLSLIEYKTLVMRGDLERANEILPSIPKEQYNSVARFLESRGMVENALDVATDPDYRFELAIQLGRLEVAQEIASEVQSELKWKQLGELAMSNGKLEMAEECMRRAMDLSGLLLLYSSLGDTDGISKLAALAKEQGKKNVAFLCLFMLGKLEDNRIPEAALMARSYLPSKVSEIVAIWRKDLSKVNSKAAESLADPEEYPNLFEDWQVALSVESKFGDIRGIYAPAEDYINHVDKPHVTLVEAFRNMHIDEPLENGEYEHEVDEEQIEEEHNTTTEEATGEGSQQEEAVVVDADSTDGGVLVNGNEAEEQWGTNNEGTPSA</sequence>
<dbReference type="Gene3D" id="1.25.40.470">
    <property type="match status" value="1"/>
</dbReference>
<evidence type="ECO:0000256" key="4">
    <source>
        <dbReference type="ARBA" id="ARBA00022448"/>
    </source>
</evidence>
<evidence type="ECO:0000313" key="16">
    <source>
        <dbReference type="EMBL" id="CAI0474461.1"/>
    </source>
</evidence>
<keyword evidence="17" id="KW-1185">Reference proteome</keyword>
<protein>
    <recommendedName>
        <fullName evidence="18">Coatomer beta' subunit</fullName>
    </recommendedName>
</protein>
<feature type="domain" description="COPA/B second beta-propeller" evidence="14">
    <location>
        <begin position="61"/>
        <end position="320"/>
    </location>
</feature>
<evidence type="ECO:0000256" key="1">
    <source>
        <dbReference type="ARBA" id="ARBA00004255"/>
    </source>
</evidence>
<gene>
    <name evidence="16" type="ORF">LITE_LOCUS40049</name>
</gene>
<evidence type="ECO:0000256" key="10">
    <source>
        <dbReference type="ARBA" id="ARBA00023034"/>
    </source>
</evidence>
<keyword evidence="8" id="KW-0931">ER-Golgi transport</keyword>
<evidence type="ECO:0000256" key="13">
    <source>
        <dbReference type="SAM" id="MobiDB-lite"/>
    </source>
</evidence>
<name>A0AAV0PWD1_9ROSI</name>
<dbReference type="EMBL" id="CAMGYJ010000009">
    <property type="protein sequence ID" value="CAI0474461.1"/>
    <property type="molecule type" value="Genomic_DNA"/>
</dbReference>
<evidence type="ECO:0000256" key="6">
    <source>
        <dbReference type="ARBA" id="ARBA00022574"/>
    </source>
</evidence>
<evidence type="ECO:0000256" key="3">
    <source>
        <dbReference type="ARBA" id="ARBA00010844"/>
    </source>
</evidence>
<dbReference type="CDD" id="cd22947">
    <property type="entry name" value="Coatomer_WDAD_beta-like"/>
    <property type="match status" value="1"/>
</dbReference>
<dbReference type="SUPFAM" id="SSF50978">
    <property type="entry name" value="WD40 repeat-like"/>
    <property type="match status" value="1"/>
</dbReference>
<dbReference type="GO" id="GO:0006888">
    <property type="term" value="P:endoplasmic reticulum to Golgi vesicle-mediated transport"/>
    <property type="evidence" value="ECO:0007669"/>
    <property type="project" value="TreeGrafter"/>
</dbReference>
<dbReference type="FunFam" id="1.25.40.470:FF:000001">
    <property type="entry name" value="Coatomer subunit beta"/>
    <property type="match status" value="1"/>
</dbReference>
<feature type="compositionally biased region" description="Acidic residues" evidence="13">
    <location>
        <begin position="589"/>
        <end position="598"/>
    </location>
</feature>
<comment type="caution">
    <text evidence="16">The sequence shown here is derived from an EMBL/GenBank/DDBJ whole genome shotgun (WGS) entry which is preliminary data.</text>
</comment>
<dbReference type="GO" id="GO:0005198">
    <property type="term" value="F:structural molecule activity"/>
    <property type="evidence" value="ECO:0007669"/>
    <property type="project" value="InterPro"/>
</dbReference>
<dbReference type="InterPro" id="IPR056176">
    <property type="entry name" value="TPR_COPA_B"/>
</dbReference>
<dbReference type="Pfam" id="PF23953">
    <property type="entry name" value="TPR_COPA_B"/>
    <property type="match status" value="1"/>
</dbReference>
<comment type="subcellular location">
    <subcellularLocation>
        <location evidence="2">Cytoplasmic vesicle</location>
        <location evidence="2">COPI-coated vesicle membrane</location>
        <topology evidence="2">Peripheral membrane protein</topology>
        <orientation evidence="2">Cytoplasmic side</orientation>
    </subcellularLocation>
    <subcellularLocation>
        <location evidence="1">Golgi apparatus membrane</location>
        <topology evidence="1">Peripheral membrane protein</topology>
        <orientation evidence="1">Cytoplasmic side</orientation>
    </subcellularLocation>
</comment>
<comment type="similarity">
    <text evidence="3">Belongs to the WD repeat COPB2 family.</text>
</comment>
<reference evidence="16" key="1">
    <citation type="submission" date="2022-08" db="EMBL/GenBank/DDBJ databases">
        <authorList>
            <person name="Gutierrez-Valencia J."/>
        </authorList>
    </citation>
    <scope>NUCLEOTIDE SEQUENCE</scope>
</reference>